<evidence type="ECO:0000313" key="3">
    <source>
        <dbReference type="Proteomes" id="UP000646426"/>
    </source>
</evidence>
<sequence length="265" mass="28339">MSLVRIEVLDADAGIFALRLDRAPVNALDPALCNALREAVRQAVGDGARGLVLASAHRPDGPAVFSAGLDVPHLLSLGDDRERLRAAWTAFFDAARALASCPVPVAAAINGHAPAGGCVLALCCDYRIMADSPDPTRPLRIGLNETQVGLAVPEGVQHLLQRVVGVNRAERLLVAGEMVDTAQAQRIGLVDEVVPMDRVVPRAHEWLASLLALPQDAMRRTREIARADVGAAMQPARIALDEFLDAWYAPGTQQALQALVARLRR</sequence>
<comment type="caution">
    <text evidence="2">The sequence shown here is derived from an EMBL/GenBank/DDBJ whole genome shotgun (WGS) entry which is preliminary data.</text>
</comment>
<name>A0A918W5R8_9GAMM</name>
<dbReference type="SUPFAM" id="SSF52096">
    <property type="entry name" value="ClpP/crotonase"/>
    <property type="match status" value="1"/>
</dbReference>
<dbReference type="CDD" id="cd06558">
    <property type="entry name" value="crotonase-like"/>
    <property type="match status" value="1"/>
</dbReference>
<evidence type="ECO:0000256" key="1">
    <source>
        <dbReference type="ARBA" id="ARBA00005254"/>
    </source>
</evidence>
<dbReference type="InterPro" id="IPR029045">
    <property type="entry name" value="ClpP/crotonase-like_dom_sf"/>
</dbReference>
<dbReference type="Gene3D" id="3.90.226.10">
    <property type="entry name" value="2-enoyl-CoA Hydratase, Chain A, domain 1"/>
    <property type="match status" value="1"/>
</dbReference>
<protein>
    <recommendedName>
        <fullName evidence="4">Enoyl-CoA hydratase/isomerase family protein</fullName>
    </recommendedName>
</protein>
<accession>A0A918W5R8</accession>
<dbReference type="PANTHER" id="PTHR11941:SF54">
    <property type="entry name" value="ENOYL-COA HYDRATASE, MITOCHONDRIAL"/>
    <property type="match status" value="1"/>
</dbReference>
<gene>
    <name evidence="2" type="ORF">GCM10007067_10290</name>
</gene>
<comment type="similarity">
    <text evidence="1">Belongs to the enoyl-CoA hydratase/isomerase family.</text>
</comment>
<dbReference type="GO" id="GO:0006635">
    <property type="term" value="P:fatty acid beta-oxidation"/>
    <property type="evidence" value="ECO:0007669"/>
    <property type="project" value="TreeGrafter"/>
</dbReference>
<dbReference type="InterPro" id="IPR001753">
    <property type="entry name" value="Enoyl-CoA_hydra/iso"/>
</dbReference>
<reference evidence="2" key="2">
    <citation type="submission" date="2020-09" db="EMBL/GenBank/DDBJ databases">
        <authorList>
            <person name="Sun Q."/>
            <person name="Kim S."/>
        </authorList>
    </citation>
    <scope>NUCLEOTIDE SEQUENCE</scope>
    <source>
        <strain evidence="2">KCTC 23077</strain>
    </source>
</reference>
<dbReference type="EMBL" id="BMYD01000001">
    <property type="protein sequence ID" value="GHA75125.1"/>
    <property type="molecule type" value="Genomic_DNA"/>
</dbReference>
<dbReference type="AlphaFoldDB" id="A0A918W5R8"/>
<dbReference type="PANTHER" id="PTHR11941">
    <property type="entry name" value="ENOYL-COA HYDRATASE-RELATED"/>
    <property type="match status" value="1"/>
</dbReference>
<proteinExistence type="inferred from homology"/>
<evidence type="ECO:0008006" key="4">
    <source>
        <dbReference type="Google" id="ProtNLM"/>
    </source>
</evidence>
<dbReference type="Proteomes" id="UP000646426">
    <property type="component" value="Unassembled WGS sequence"/>
</dbReference>
<reference evidence="2" key="1">
    <citation type="journal article" date="2014" name="Int. J. Syst. Evol. Microbiol.">
        <title>Complete genome sequence of Corynebacterium casei LMG S-19264T (=DSM 44701T), isolated from a smear-ripened cheese.</title>
        <authorList>
            <consortium name="US DOE Joint Genome Institute (JGI-PGF)"/>
            <person name="Walter F."/>
            <person name="Albersmeier A."/>
            <person name="Kalinowski J."/>
            <person name="Ruckert C."/>
        </authorList>
    </citation>
    <scope>NUCLEOTIDE SEQUENCE</scope>
    <source>
        <strain evidence="2">KCTC 23077</strain>
    </source>
</reference>
<organism evidence="2 3">
    <name type="scientific">Cognatilysobacter bugurensis</name>
    <dbReference type="NCBI Taxonomy" id="543356"/>
    <lineage>
        <taxon>Bacteria</taxon>
        <taxon>Pseudomonadati</taxon>
        <taxon>Pseudomonadota</taxon>
        <taxon>Gammaproteobacteria</taxon>
        <taxon>Lysobacterales</taxon>
        <taxon>Lysobacteraceae</taxon>
        <taxon>Cognatilysobacter</taxon>
    </lineage>
</organism>
<dbReference type="GO" id="GO:0003824">
    <property type="term" value="F:catalytic activity"/>
    <property type="evidence" value="ECO:0007669"/>
    <property type="project" value="UniProtKB-ARBA"/>
</dbReference>
<dbReference type="Pfam" id="PF00378">
    <property type="entry name" value="ECH_1"/>
    <property type="match status" value="1"/>
</dbReference>
<keyword evidence="3" id="KW-1185">Reference proteome</keyword>
<evidence type="ECO:0000313" key="2">
    <source>
        <dbReference type="EMBL" id="GHA75125.1"/>
    </source>
</evidence>